<dbReference type="PROSITE" id="PS50860">
    <property type="entry name" value="AA_TRNA_LIGASE_II_ALA"/>
    <property type="match status" value="1"/>
</dbReference>
<dbReference type="Gene3D" id="3.30.930.10">
    <property type="entry name" value="Bira Bifunctional Protein, Domain 2"/>
    <property type="match status" value="1"/>
</dbReference>
<dbReference type="SUPFAM" id="SSF50447">
    <property type="entry name" value="Translation proteins"/>
    <property type="match status" value="1"/>
</dbReference>
<keyword evidence="10 14" id="KW-0648">Protein biosynthesis</keyword>
<dbReference type="InterPro" id="IPR050058">
    <property type="entry name" value="Ala-tRNA_ligase"/>
</dbReference>
<dbReference type="Proteomes" id="UP000694843">
    <property type="component" value="Unplaced"/>
</dbReference>
<comment type="cofactor">
    <cofactor evidence="14">
        <name>Zn(2+)</name>
        <dbReference type="ChEBI" id="CHEBI:29105"/>
    </cofactor>
    <text evidence="14">Binds 1 zinc ion per subunit.</text>
</comment>
<dbReference type="GO" id="GO:0005739">
    <property type="term" value="C:mitochondrion"/>
    <property type="evidence" value="ECO:0007669"/>
    <property type="project" value="TreeGrafter"/>
</dbReference>
<evidence type="ECO:0000256" key="5">
    <source>
        <dbReference type="ARBA" id="ARBA00022723"/>
    </source>
</evidence>
<dbReference type="InterPro" id="IPR002318">
    <property type="entry name" value="Ala-tRNA-lgiase_IIc"/>
</dbReference>
<name>A0A8B7PPG0_HYAAZ</name>
<dbReference type="InterPro" id="IPR018165">
    <property type="entry name" value="Ala-tRNA-synth_IIc_core"/>
</dbReference>
<sequence length="1039" mass="115084">MLTQMTVKAFKSLRYHGRCYRNFQGRPACFVLQQQLKHTWAAQVVQEEFIKFFQKEHHKFIPSSSVTPWNDPSLYFVNAGMNQFKPVLLGAKPPPCPRAVNSQKCIRVGGRHNDLLAVGTDSYHHTFFEMLGSWSFGDYFKEEACKLAWQLLTEVYKLQPERLFVTYFGGDSSLGVPADQLTRDTWLSIGVPAERVLPFGVSDNFWEMGPVGPCGPCSELHYYRGAECPQNVTHLVNSGHEDLIELWNVVFVQYERRLDGSLTPLARHHVDTGMGLERLTATLNNVTSNYDTDLFLPLFDVIQQVSGVERYSGSFSGPRYEQDTAYRLVADHVRMAVVALADGSLPNSNAGLRRVLRRMFRAAEQHLGLTHNRSSTASKHWLLPLCSAVVNTLRPRYPELLQRLPVVHSVMQFELQHYSLNAAKLRPAWAALVASEPRLAALEESCSPGLLQGIALALPELSAASDGRLSCDTALKLTQTCGVPFEVVEELASLYNCRVCPQEYKESLDRLKRHQKLRHAALERVDLDSIVSQLQQNGLLPTNTHPVYQYYLSPNSPQHTTVDKRADKSLVYKYETLETIIHAVIRDGKAMSFVDNLKPEENIGLVLRDTNFYATAGGQVSDVGEIALDNNNVFEVVKTEAVSDYVIHWGSFRAKLFSLKTGDTALCSIDGHHRQACSRHHTATHLLLAAIRQQTGSVTCQLSSLVTSEELKLEVGTYGHLDTNVILDAERAVQSWMNVGGCVSRDEMPLTSALEDQQITPLAGAIYPDTVSVITARAADVVVSRELCCGTHVADVAHLQDFAVSNVSSSEGAGVRVLRGVCGDAATRLRARGQQVLSLLNERITRSSPATRADDVSWAKCALLEELPHSVRRQLLDFCKDSNEVKIIKSIDSDVEATKMMIDELTKLKESLPSGPVVHTISSSHGANKKVLKAAFSLFKGRNALLILHIRDCVKARALICEATIAAGGSAQDWLQPLQSSFPQGSVIGGTNPRSLANFTANKVTETDFACAKEKLLKVCKQYIVDLEMASELDTQSKT</sequence>
<keyword evidence="6 14" id="KW-0547">Nucleotide-binding</keyword>
<dbReference type="InterPro" id="IPR018164">
    <property type="entry name" value="Ala-tRNA-synth_IIc_N"/>
</dbReference>
<dbReference type="EC" id="6.1.1.7" evidence="2"/>
<gene>
    <name evidence="17" type="primary">LOC108682634</name>
</gene>
<dbReference type="KEGG" id="hazt:108682634"/>
<dbReference type="GO" id="GO:0002161">
    <property type="term" value="F:aminoacyl-tRNA deacylase activity"/>
    <property type="evidence" value="ECO:0007669"/>
    <property type="project" value="TreeGrafter"/>
</dbReference>
<evidence type="ECO:0000256" key="6">
    <source>
        <dbReference type="ARBA" id="ARBA00022741"/>
    </source>
</evidence>
<evidence type="ECO:0000256" key="2">
    <source>
        <dbReference type="ARBA" id="ARBA00013168"/>
    </source>
</evidence>
<dbReference type="PANTHER" id="PTHR11777">
    <property type="entry name" value="ALANYL-TRNA SYNTHETASE"/>
    <property type="match status" value="1"/>
</dbReference>
<dbReference type="Gene3D" id="2.40.30.130">
    <property type="match status" value="1"/>
</dbReference>
<dbReference type="GO" id="GO:0008270">
    <property type="term" value="F:zinc ion binding"/>
    <property type="evidence" value="ECO:0007669"/>
    <property type="project" value="UniProtKB-UniRule"/>
</dbReference>
<dbReference type="AlphaFoldDB" id="A0A8B7PPG0"/>
<evidence type="ECO:0000256" key="12">
    <source>
        <dbReference type="ARBA" id="ARBA00032577"/>
    </source>
</evidence>
<comment type="catalytic activity">
    <reaction evidence="13 14">
        <text>tRNA(Ala) + L-alanine + ATP = L-alanyl-tRNA(Ala) + AMP + diphosphate</text>
        <dbReference type="Rhea" id="RHEA:12540"/>
        <dbReference type="Rhea" id="RHEA-COMP:9657"/>
        <dbReference type="Rhea" id="RHEA-COMP:9923"/>
        <dbReference type="ChEBI" id="CHEBI:30616"/>
        <dbReference type="ChEBI" id="CHEBI:33019"/>
        <dbReference type="ChEBI" id="CHEBI:57972"/>
        <dbReference type="ChEBI" id="CHEBI:78442"/>
        <dbReference type="ChEBI" id="CHEBI:78497"/>
        <dbReference type="ChEBI" id="CHEBI:456215"/>
        <dbReference type="EC" id="6.1.1.7"/>
    </reaction>
</comment>
<dbReference type="SUPFAM" id="SSF55681">
    <property type="entry name" value="Class II aaRS and biotin synthetases"/>
    <property type="match status" value="1"/>
</dbReference>
<evidence type="ECO:0000256" key="4">
    <source>
        <dbReference type="ARBA" id="ARBA00022598"/>
    </source>
</evidence>
<keyword evidence="11 14" id="KW-0030">Aminoacyl-tRNA synthetase</keyword>
<dbReference type="InterPro" id="IPR023033">
    <property type="entry name" value="Ala_tRNA_ligase_euk/bac"/>
</dbReference>
<evidence type="ECO:0000256" key="13">
    <source>
        <dbReference type="ARBA" id="ARBA00048300"/>
    </source>
</evidence>
<dbReference type="InterPro" id="IPR018163">
    <property type="entry name" value="Thr/Ala-tRNA-synth_IIc_edit"/>
</dbReference>
<dbReference type="PANTHER" id="PTHR11777:SF9">
    <property type="entry name" value="ALANINE--TRNA LIGASE, CYTOPLASMIC"/>
    <property type="match status" value="1"/>
</dbReference>
<dbReference type="Pfam" id="PF01411">
    <property type="entry name" value="tRNA-synt_2c"/>
    <property type="match status" value="2"/>
</dbReference>
<dbReference type="PRINTS" id="PR00980">
    <property type="entry name" value="TRNASYNTHALA"/>
</dbReference>
<dbReference type="OMA" id="ECFEIWR"/>
<dbReference type="InterPro" id="IPR018162">
    <property type="entry name" value="Ala-tRNA-ligase_IIc_anticod-bd"/>
</dbReference>
<feature type="binding site" evidence="14">
    <location>
        <position position="681"/>
    </location>
    <ligand>
        <name>Zn(2+)</name>
        <dbReference type="ChEBI" id="CHEBI:29105"/>
    </ligand>
</feature>
<evidence type="ECO:0000313" key="16">
    <source>
        <dbReference type="Proteomes" id="UP000694843"/>
    </source>
</evidence>
<comment type="subunit">
    <text evidence="14">Monomer.</text>
</comment>
<dbReference type="FunFam" id="3.30.980.10:FF:000004">
    <property type="entry name" value="Alanine--tRNA ligase, cytoplasmic"/>
    <property type="match status" value="1"/>
</dbReference>
<keyword evidence="5 14" id="KW-0479">Metal-binding</keyword>
<dbReference type="GO" id="GO:0006419">
    <property type="term" value="P:alanyl-tRNA aminoacylation"/>
    <property type="evidence" value="ECO:0007669"/>
    <property type="project" value="InterPro"/>
</dbReference>
<dbReference type="RefSeq" id="XP_018027326.1">
    <property type="nucleotide sequence ID" value="XM_018171837.2"/>
</dbReference>
<proteinExistence type="inferred from homology"/>
<keyword evidence="16" id="KW-1185">Reference proteome</keyword>
<protein>
    <recommendedName>
        <fullName evidence="2">alanine--tRNA ligase</fullName>
        <ecNumber evidence="2">6.1.1.7</ecNumber>
    </recommendedName>
    <alternativeName>
        <fullName evidence="12">Alanyl-tRNA synthetase</fullName>
    </alternativeName>
</protein>
<organism evidence="16 17">
    <name type="scientific">Hyalella azteca</name>
    <name type="common">Amphipod</name>
    <dbReference type="NCBI Taxonomy" id="294128"/>
    <lineage>
        <taxon>Eukaryota</taxon>
        <taxon>Metazoa</taxon>
        <taxon>Ecdysozoa</taxon>
        <taxon>Arthropoda</taxon>
        <taxon>Crustacea</taxon>
        <taxon>Multicrustacea</taxon>
        <taxon>Malacostraca</taxon>
        <taxon>Eumalacostraca</taxon>
        <taxon>Peracarida</taxon>
        <taxon>Amphipoda</taxon>
        <taxon>Senticaudata</taxon>
        <taxon>Talitrida</taxon>
        <taxon>Talitroidea</taxon>
        <taxon>Hyalellidae</taxon>
        <taxon>Hyalella</taxon>
    </lineage>
</organism>
<dbReference type="InterPro" id="IPR009000">
    <property type="entry name" value="Transl_B-barrel_sf"/>
</dbReference>
<evidence type="ECO:0000256" key="8">
    <source>
        <dbReference type="ARBA" id="ARBA00022840"/>
    </source>
</evidence>
<dbReference type="GeneID" id="108682634"/>
<evidence type="ECO:0000256" key="10">
    <source>
        <dbReference type="ARBA" id="ARBA00022917"/>
    </source>
</evidence>
<reference evidence="17" key="1">
    <citation type="submission" date="2025-08" db="UniProtKB">
        <authorList>
            <consortium name="RefSeq"/>
        </authorList>
    </citation>
    <scope>IDENTIFICATION</scope>
    <source>
        <tissue evidence="17">Whole organism</tissue>
    </source>
</reference>
<evidence type="ECO:0000256" key="9">
    <source>
        <dbReference type="ARBA" id="ARBA00022884"/>
    </source>
</evidence>
<accession>A0A8B7PPG0</accession>
<feature type="binding site" evidence="14">
    <location>
        <position position="788"/>
    </location>
    <ligand>
        <name>Zn(2+)</name>
        <dbReference type="ChEBI" id="CHEBI:29105"/>
    </ligand>
</feature>
<keyword evidence="8 14" id="KW-0067">ATP-binding</keyword>
<dbReference type="GO" id="GO:0000049">
    <property type="term" value="F:tRNA binding"/>
    <property type="evidence" value="ECO:0007669"/>
    <property type="project" value="UniProtKB-KW"/>
</dbReference>
<keyword evidence="9 14" id="KW-0694">RNA-binding</keyword>
<dbReference type="SUPFAM" id="SSF101353">
    <property type="entry name" value="Putative anticodon-binding domain of alanyl-tRNA synthetase (AlaRS)"/>
    <property type="match status" value="1"/>
</dbReference>
<evidence type="ECO:0000313" key="17">
    <source>
        <dbReference type="RefSeq" id="XP_018027326.1"/>
    </source>
</evidence>
<keyword evidence="7 14" id="KW-0862">Zinc</keyword>
<evidence type="ECO:0000256" key="1">
    <source>
        <dbReference type="ARBA" id="ARBA00008226"/>
    </source>
</evidence>
<keyword evidence="3 14" id="KW-0820">tRNA-binding</keyword>
<feature type="binding site" evidence="14">
    <location>
        <position position="792"/>
    </location>
    <ligand>
        <name>Zn(2+)</name>
        <dbReference type="ChEBI" id="CHEBI:29105"/>
    </ligand>
</feature>
<evidence type="ECO:0000256" key="3">
    <source>
        <dbReference type="ARBA" id="ARBA00022555"/>
    </source>
</evidence>
<evidence type="ECO:0000256" key="7">
    <source>
        <dbReference type="ARBA" id="ARBA00022833"/>
    </source>
</evidence>
<feature type="domain" description="Alanyl-transfer RNA synthetases family profile" evidence="15">
    <location>
        <begin position="40"/>
        <end position="832"/>
    </location>
</feature>
<comment type="domain">
    <text evidence="14">Consists of three domains; the N-terminal catalytic domain, the editing domain and the C-terminal C-Ala domain. The editing domain removes incorrectly charged amino acids, while the C-Ala domain, along with tRNA(Ala), serves as a bridge to cooperatively bring together the editing and aminoacylation centers thus stimulating deacylation of misacylated tRNAs.</text>
</comment>
<dbReference type="HAMAP" id="MF_00036_B">
    <property type="entry name" value="Ala_tRNA_synth_B"/>
    <property type="match status" value="1"/>
</dbReference>
<comment type="function">
    <text evidence="14">Catalyzes the attachment of alanine to tRNA(Ala) in a two-step reaction: alanine is first activated by ATP to form Ala-AMP and then transferred to the acceptor end of tRNA(Ala). Also edits incorrectly charged tRNA(Ala) via its editing domain.</text>
</comment>
<dbReference type="GO" id="GO:0004813">
    <property type="term" value="F:alanine-tRNA ligase activity"/>
    <property type="evidence" value="ECO:0007669"/>
    <property type="project" value="UniProtKB-UniRule"/>
</dbReference>
<evidence type="ECO:0000259" key="15">
    <source>
        <dbReference type="PROSITE" id="PS50860"/>
    </source>
</evidence>
<dbReference type="InterPro" id="IPR045864">
    <property type="entry name" value="aa-tRNA-synth_II/BPL/LPL"/>
</dbReference>
<dbReference type="Gene3D" id="3.30.980.10">
    <property type="entry name" value="Threonyl-trna Synthetase, Chain A, domain 2"/>
    <property type="match status" value="1"/>
</dbReference>
<dbReference type="OrthoDB" id="2423964at2759"/>
<evidence type="ECO:0000256" key="14">
    <source>
        <dbReference type="HAMAP-Rule" id="MF_03133"/>
    </source>
</evidence>
<keyword evidence="4 14" id="KW-0436">Ligase</keyword>
<comment type="similarity">
    <text evidence="1 14">Belongs to the class-II aminoacyl-tRNA synthetase family.</text>
</comment>
<dbReference type="CDD" id="cd00673">
    <property type="entry name" value="AlaRS_core"/>
    <property type="match status" value="1"/>
</dbReference>
<feature type="binding site" evidence="14">
    <location>
        <position position="685"/>
    </location>
    <ligand>
        <name>Zn(2+)</name>
        <dbReference type="ChEBI" id="CHEBI:29105"/>
    </ligand>
</feature>
<evidence type="ECO:0000256" key="11">
    <source>
        <dbReference type="ARBA" id="ARBA00023146"/>
    </source>
</evidence>
<dbReference type="FunFam" id="3.30.930.10:FF:000011">
    <property type="entry name" value="Alanine--tRNA ligase, cytoplasmic"/>
    <property type="match status" value="1"/>
</dbReference>
<dbReference type="GO" id="GO:0005524">
    <property type="term" value="F:ATP binding"/>
    <property type="evidence" value="ECO:0007669"/>
    <property type="project" value="UniProtKB-UniRule"/>
</dbReference>
<dbReference type="SUPFAM" id="SSF55186">
    <property type="entry name" value="ThrRS/AlaRS common domain"/>
    <property type="match status" value="1"/>
</dbReference>